<name>A0A9N8ZW52_9GLOM</name>
<dbReference type="Proteomes" id="UP000789342">
    <property type="component" value="Unassembled WGS sequence"/>
</dbReference>
<sequence>MKQVQELSTKWNKLAVLAKESVSEPEMPLVKDLDCENSRKRGHNAENCPKENKFSQGSSETEGMQLDEDGELEHSSKDLYTMNPEEQEMTTGHPSKDLKEHPDNDGILMTEDKRNNNINEREGNTGGCLEEKKILMRADPATKKSNQPSRIIVIREEDTPLCKRNSLTINLILKTLSI</sequence>
<gene>
    <name evidence="2" type="ORF">AMORRO_LOCUS3623</name>
</gene>
<proteinExistence type="predicted"/>
<comment type="caution">
    <text evidence="2">The sequence shown here is derived from an EMBL/GenBank/DDBJ whole genome shotgun (WGS) entry which is preliminary data.</text>
</comment>
<protein>
    <submittedName>
        <fullName evidence="2">15384_t:CDS:1</fullName>
    </submittedName>
</protein>
<feature type="compositionally biased region" description="Basic and acidic residues" evidence="1">
    <location>
        <begin position="94"/>
        <end position="125"/>
    </location>
</feature>
<reference evidence="2" key="1">
    <citation type="submission" date="2021-06" db="EMBL/GenBank/DDBJ databases">
        <authorList>
            <person name="Kallberg Y."/>
            <person name="Tangrot J."/>
            <person name="Rosling A."/>
        </authorList>
    </citation>
    <scope>NUCLEOTIDE SEQUENCE</scope>
    <source>
        <strain evidence="2">CL551</strain>
    </source>
</reference>
<dbReference type="AlphaFoldDB" id="A0A9N8ZW52"/>
<organism evidence="2 3">
    <name type="scientific">Acaulospora morrowiae</name>
    <dbReference type="NCBI Taxonomy" id="94023"/>
    <lineage>
        <taxon>Eukaryota</taxon>
        <taxon>Fungi</taxon>
        <taxon>Fungi incertae sedis</taxon>
        <taxon>Mucoromycota</taxon>
        <taxon>Glomeromycotina</taxon>
        <taxon>Glomeromycetes</taxon>
        <taxon>Diversisporales</taxon>
        <taxon>Acaulosporaceae</taxon>
        <taxon>Acaulospora</taxon>
    </lineage>
</organism>
<dbReference type="EMBL" id="CAJVPV010001811">
    <property type="protein sequence ID" value="CAG8508841.1"/>
    <property type="molecule type" value="Genomic_DNA"/>
</dbReference>
<accession>A0A9N8ZW52</accession>
<evidence type="ECO:0000313" key="3">
    <source>
        <dbReference type="Proteomes" id="UP000789342"/>
    </source>
</evidence>
<evidence type="ECO:0000313" key="2">
    <source>
        <dbReference type="EMBL" id="CAG8508841.1"/>
    </source>
</evidence>
<feature type="region of interest" description="Disordered" evidence="1">
    <location>
        <begin position="33"/>
        <end position="125"/>
    </location>
</feature>
<evidence type="ECO:0000256" key="1">
    <source>
        <dbReference type="SAM" id="MobiDB-lite"/>
    </source>
</evidence>
<keyword evidence="3" id="KW-1185">Reference proteome</keyword>